<evidence type="ECO:0000313" key="1">
    <source>
        <dbReference type="EMBL" id="SQB99648.1"/>
    </source>
</evidence>
<dbReference type="Pfam" id="PF04007">
    <property type="entry name" value="DUF354"/>
    <property type="match status" value="1"/>
</dbReference>
<accession>A0A2X3B2X9</accession>
<dbReference type="EMBL" id="UAWL01000006">
    <property type="protein sequence ID" value="SQB99648.1"/>
    <property type="molecule type" value="Genomic_DNA"/>
</dbReference>
<reference evidence="1 2" key="1">
    <citation type="submission" date="2018-06" db="EMBL/GenBank/DDBJ databases">
        <authorList>
            <consortium name="Pathogen Informatics"/>
            <person name="Doyle S."/>
        </authorList>
    </citation>
    <scope>NUCLEOTIDE SEQUENCE [LARGE SCALE GENOMIC DNA]</scope>
    <source>
        <strain evidence="1 2">NCTC13102</strain>
    </source>
</reference>
<dbReference type="PANTHER" id="PTHR39662">
    <property type="entry name" value="DUF354 DOMAIN-CONTAINING PROTEIN-RELATED"/>
    <property type="match status" value="1"/>
</dbReference>
<dbReference type="InterPro" id="IPR007152">
    <property type="entry name" value="DUF354"/>
</dbReference>
<dbReference type="PIRSF" id="PIRSF005357">
    <property type="entry name" value="UCP005357"/>
    <property type="match status" value="1"/>
</dbReference>
<dbReference type="AlphaFoldDB" id="A0A2X3B2X9"/>
<protein>
    <submittedName>
        <fullName evidence="1">Uncharacterized protein conserved in archaea</fullName>
    </submittedName>
</protein>
<organism evidence="1 2">
    <name type="scientific">Helicobacter fennelliae</name>
    <dbReference type="NCBI Taxonomy" id="215"/>
    <lineage>
        <taxon>Bacteria</taxon>
        <taxon>Pseudomonadati</taxon>
        <taxon>Campylobacterota</taxon>
        <taxon>Epsilonproteobacteria</taxon>
        <taxon>Campylobacterales</taxon>
        <taxon>Helicobacteraceae</taxon>
        <taxon>Helicobacter</taxon>
    </lineage>
</organism>
<dbReference type="PANTHER" id="PTHR39662:SF1">
    <property type="entry name" value="DUF354 DOMAIN-CONTAINING PROTEIN"/>
    <property type="match status" value="1"/>
</dbReference>
<gene>
    <name evidence="1" type="ORF">NCTC13102_01973</name>
</gene>
<name>A0A2X3B2X9_9HELI</name>
<sequence length="365" mass="42560">MIWIDITDPKYALFFRELIPHLKTLDSLIITTRKSQGYEECAILLQKFNIKALCIGGYGGKDIKDKFKARLARQEEFLKLFEKIGLPKLFITGASADGAQSAFGLGIPIVHFSDTPIASYRFKPSDITILSRLTLPLSTLIFHPFVVPKSVYKAFGIESKNIISYDFIDVALWLTQIPPKTESKNPLRLKFGFDEKPIILAREEEYKAHYVKQHLSVLYDALESLATNNKANIIIIPRYESDIQRFHHFHRITILKEKLFVEEFYPYIDMLIGGGGTMNLEACFLGIPTISTRSLWLYHDKYLIDNHLMKHCVSVDEVMQTFLEFEKKNFKRTDNKKFFFHKYRKHHKTPNITTIINEIKKRFYY</sequence>
<dbReference type="RefSeq" id="WP_023949276.1">
    <property type="nucleotide sequence ID" value="NZ_UAWL01000006.1"/>
</dbReference>
<proteinExistence type="predicted"/>
<evidence type="ECO:0000313" key="2">
    <source>
        <dbReference type="Proteomes" id="UP000250166"/>
    </source>
</evidence>
<dbReference type="Proteomes" id="UP000250166">
    <property type="component" value="Unassembled WGS sequence"/>
</dbReference>
<dbReference type="SUPFAM" id="SSF53756">
    <property type="entry name" value="UDP-Glycosyltransferase/glycogen phosphorylase"/>
    <property type="match status" value="1"/>
</dbReference>